<gene>
    <name evidence="2" type="ORF">NITMOv2_0806</name>
</gene>
<proteinExistence type="predicted"/>
<keyword evidence="1" id="KW-0472">Membrane</keyword>
<organism evidence="2 3">
    <name type="scientific">Nitrospira moscoviensis</name>
    <dbReference type="NCBI Taxonomy" id="42253"/>
    <lineage>
        <taxon>Bacteria</taxon>
        <taxon>Pseudomonadati</taxon>
        <taxon>Nitrospirota</taxon>
        <taxon>Nitrospiria</taxon>
        <taxon>Nitrospirales</taxon>
        <taxon>Nitrospiraceae</taxon>
        <taxon>Nitrospira</taxon>
    </lineage>
</organism>
<feature type="transmembrane region" description="Helical" evidence="1">
    <location>
        <begin position="112"/>
        <end position="133"/>
    </location>
</feature>
<sequence length="152" mass="16513">MKARKWAMEYGVAIGFTVLLSAVLGQIPLFRSSSIGKLQASDLVQFLGYGAAVAIAWLSARRLANDLPEEWKWLAPFRPLIQPAATLVTIALAYSVVLLVCGPFLGKTARGVYNWVFIAGIVGSAAWLVFSWITKCAPLMESAEGRKLRKAA</sequence>
<dbReference type="EMBL" id="CP011801">
    <property type="protein sequence ID" value="ALA57241.1"/>
    <property type="molecule type" value="Genomic_DNA"/>
</dbReference>
<keyword evidence="1" id="KW-1133">Transmembrane helix</keyword>
<dbReference type="AlphaFoldDB" id="A0A0K2G8E0"/>
<feature type="transmembrane region" description="Helical" evidence="1">
    <location>
        <begin position="43"/>
        <end position="60"/>
    </location>
</feature>
<keyword evidence="1" id="KW-0812">Transmembrane</keyword>
<reference evidence="2 3" key="1">
    <citation type="journal article" date="2015" name="Proc. Natl. Acad. Sci. U.S.A.">
        <title>Expanded metabolic versatility of ubiquitous nitrite-oxidizing bacteria from the genus Nitrospira.</title>
        <authorList>
            <person name="Koch H."/>
            <person name="Lucker S."/>
            <person name="Albertsen M."/>
            <person name="Kitzinger K."/>
            <person name="Herbold C."/>
            <person name="Spieck E."/>
            <person name="Nielsen P.H."/>
            <person name="Wagner M."/>
            <person name="Daims H."/>
        </authorList>
    </citation>
    <scope>NUCLEOTIDE SEQUENCE [LARGE SCALE GENOMIC DNA]</scope>
    <source>
        <strain evidence="2 3">NSP M-1</strain>
    </source>
</reference>
<dbReference type="STRING" id="42253.NITMOv2_0806"/>
<evidence type="ECO:0000256" key="1">
    <source>
        <dbReference type="SAM" id="Phobius"/>
    </source>
</evidence>
<dbReference type="OrthoDB" id="9794085at2"/>
<dbReference type="KEGG" id="nmv:NITMOv2_0806"/>
<feature type="transmembrane region" description="Helical" evidence="1">
    <location>
        <begin position="80"/>
        <end position="105"/>
    </location>
</feature>
<evidence type="ECO:0000313" key="3">
    <source>
        <dbReference type="Proteomes" id="UP000069205"/>
    </source>
</evidence>
<protein>
    <submittedName>
        <fullName evidence="2">Uncharacterized protein</fullName>
    </submittedName>
</protein>
<dbReference type="Proteomes" id="UP000069205">
    <property type="component" value="Chromosome"/>
</dbReference>
<dbReference type="PATRIC" id="fig|42253.5.peg.791"/>
<accession>A0A0K2G8E0</accession>
<evidence type="ECO:0000313" key="2">
    <source>
        <dbReference type="EMBL" id="ALA57241.1"/>
    </source>
</evidence>
<keyword evidence="3" id="KW-1185">Reference proteome</keyword>
<dbReference type="RefSeq" id="WP_145976160.1">
    <property type="nucleotide sequence ID" value="NZ_CP011801.1"/>
</dbReference>
<name>A0A0K2G8E0_NITMO</name>
<feature type="transmembrane region" description="Helical" evidence="1">
    <location>
        <begin position="12"/>
        <end position="31"/>
    </location>
</feature>